<comment type="similarity">
    <text evidence="2 5">Belongs to the TolB family.</text>
</comment>
<keyword evidence="7" id="KW-1185">Reference proteome</keyword>
<dbReference type="SUPFAM" id="SSF52964">
    <property type="entry name" value="TolB, N-terminal domain"/>
    <property type="match status" value="1"/>
</dbReference>
<dbReference type="PANTHER" id="PTHR36842">
    <property type="entry name" value="PROTEIN TOLB HOMOLOG"/>
    <property type="match status" value="1"/>
</dbReference>
<comment type="function">
    <text evidence="5">Part of the Tol-Pal system, which plays a role in outer membrane invagination during cell division and is important for maintaining outer membrane integrity.</text>
</comment>
<keyword evidence="4 5" id="KW-0574">Periplasm</keyword>
<evidence type="ECO:0000313" key="7">
    <source>
        <dbReference type="Proteomes" id="UP000463961"/>
    </source>
</evidence>
<dbReference type="Gene3D" id="3.40.50.10070">
    <property type="entry name" value="TolB, N-terminal domain"/>
    <property type="match status" value="1"/>
</dbReference>
<protein>
    <recommendedName>
        <fullName evidence="5">Tol-Pal system protein TolB</fullName>
    </recommendedName>
</protein>
<dbReference type="GO" id="GO:0017038">
    <property type="term" value="P:protein import"/>
    <property type="evidence" value="ECO:0007669"/>
    <property type="project" value="InterPro"/>
</dbReference>
<dbReference type="InterPro" id="IPR007195">
    <property type="entry name" value="TolB_N"/>
</dbReference>
<proteinExistence type="inferred from homology"/>
<dbReference type="OrthoDB" id="9802240at2"/>
<evidence type="ECO:0000313" key="6">
    <source>
        <dbReference type="EMBL" id="BBU68506.1"/>
    </source>
</evidence>
<dbReference type="EMBL" id="AP022345">
    <property type="protein sequence ID" value="BBU68506.1"/>
    <property type="molecule type" value="Genomic_DNA"/>
</dbReference>
<dbReference type="Pfam" id="PF07676">
    <property type="entry name" value="PD40"/>
    <property type="match status" value="5"/>
</dbReference>
<dbReference type="InterPro" id="IPR011659">
    <property type="entry name" value="WD40"/>
</dbReference>
<reference evidence="7" key="1">
    <citation type="submission" date="2020-01" db="EMBL/GenBank/DDBJ databases">
        <title>Phosphoaccumulans saitamaens gen. nov., sp. nov., a polyphosphate accumulating bacterium isolated from surface river water.</title>
        <authorList>
            <person name="Watanabe K."/>
            <person name="Suda W."/>
        </authorList>
    </citation>
    <scope>NUCLEOTIDE SEQUENCE [LARGE SCALE GENOMIC DNA]</scope>
    <source>
        <strain evidence="7">ICHIAU1</strain>
    </source>
</reference>
<gene>
    <name evidence="5 6" type="primary">tolB</name>
    <name evidence="6" type="ORF">ICHIAU1_07890</name>
</gene>
<sequence length="425" mass="45339" precursor="true">MIRHLRLLAISLFLIFSGIAHAQLNIEVVGAGMQRIPVAVPNFGGDDNLGREIAAVVRSDLASTGLFNIINTDSLVAEENSSVDFAAWRSRGADALATATANRPGGQIEVRVRVADIVKRGSLGNTVVTVPGNNMRLAGHKVADFIYQKLTGQPGYFSSRIAYVLKQGTGPNAQFQLIVADADGQNPVPVFKYNQPIISPAWSPDGTKLAYVSFEKSKPVIFEQTLKTGARRAVASFRGSNSAPAWSPDGSRLVVALSREGGTQLYSIALATGQATRITNTTGIDTEPAFSPDGQWIYFTSDRGGSPQIYKMPAGGGSAQRVSFDGNYNVTARPSPDGRTLAFITRRDGGFRVATLDLATRQVTVLTDSQRDESPTFSPNGQMILYATILGGRGVLAAVSADGQIRQRLSAVNGDAREPAWGPNR</sequence>
<evidence type="ECO:0000256" key="4">
    <source>
        <dbReference type="ARBA" id="ARBA00022764"/>
    </source>
</evidence>
<evidence type="ECO:0000256" key="5">
    <source>
        <dbReference type="HAMAP-Rule" id="MF_00671"/>
    </source>
</evidence>
<keyword evidence="3 5" id="KW-0732">Signal</keyword>
<evidence type="ECO:0000256" key="3">
    <source>
        <dbReference type="ARBA" id="ARBA00022729"/>
    </source>
</evidence>
<evidence type="ECO:0000256" key="1">
    <source>
        <dbReference type="ARBA" id="ARBA00004418"/>
    </source>
</evidence>
<keyword evidence="5" id="KW-0132">Cell division</keyword>
<dbReference type="InterPro" id="IPR014167">
    <property type="entry name" value="Tol-Pal_TolB"/>
</dbReference>
<dbReference type="GO" id="GO:0042597">
    <property type="term" value="C:periplasmic space"/>
    <property type="evidence" value="ECO:0007669"/>
    <property type="project" value="UniProtKB-SubCell"/>
</dbReference>
<dbReference type="RefSeq" id="WP_162050705.1">
    <property type="nucleotide sequence ID" value="NZ_AP019011.1"/>
</dbReference>
<evidence type="ECO:0000256" key="2">
    <source>
        <dbReference type="ARBA" id="ARBA00009820"/>
    </source>
</evidence>
<feature type="signal peptide" evidence="5">
    <location>
        <begin position="1"/>
        <end position="22"/>
    </location>
</feature>
<comment type="subcellular location">
    <subcellularLocation>
        <location evidence="1 5">Periplasm</location>
    </subcellularLocation>
</comment>
<comment type="subunit">
    <text evidence="5">The Tol-Pal system is composed of five core proteins: the inner membrane proteins TolA, TolQ and TolR, the periplasmic protein TolB and the outer membrane protein Pal. They form a network linking the inner and outer membranes and the peptidoglycan layer.</text>
</comment>
<dbReference type="GO" id="GO:0051301">
    <property type="term" value="P:cell division"/>
    <property type="evidence" value="ECO:0007669"/>
    <property type="project" value="UniProtKB-UniRule"/>
</dbReference>
<dbReference type="Gene3D" id="2.120.10.30">
    <property type="entry name" value="TolB, C-terminal domain"/>
    <property type="match status" value="1"/>
</dbReference>
<dbReference type="HAMAP" id="MF_00671">
    <property type="entry name" value="TolB"/>
    <property type="match status" value="1"/>
</dbReference>
<dbReference type="Proteomes" id="UP000463961">
    <property type="component" value="Chromosome"/>
</dbReference>
<keyword evidence="5" id="KW-0131">Cell cycle</keyword>
<dbReference type="Pfam" id="PF04052">
    <property type="entry name" value="TolB_N"/>
    <property type="match status" value="1"/>
</dbReference>
<dbReference type="PANTHER" id="PTHR36842:SF1">
    <property type="entry name" value="PROTEIN TOLB"/>
    <property type="match status" value="1"/>
</dbReference>
<dbReference type="InterPro" id="IPR011042">
    <property type="entry name" value="6-blade_b-propeller_TolB-like"/>
</dbReference>
<accession>A0A679I6T0</accession>
<dbReference type="SUPFAM" id="SSF69304">
    <property type="entry name" value="Tricorn protease N-terminal domain"/>
    <property type="match status" value="1"/>
</dbReference>
<organism evidence="6 7">
    <name type="scientific">Fluviibacter phosphoraccumulans</name>
    <dbReference type="NCBI Taxonomy" id="1751046"/>
    <lineage>
        <taxon>Bacteria</taxon>
        <taxon>Pseudomonadati</taxon>
        <taxon>Pseudomonadota</taxon>
        <taxon>Betaproteobacteria</taxon>
        <taxon>Rhodocyclales</taxon>
        <taxon>Fluviibacteraceae</taxon>
        <taxon>Fluviibacter</taxon>
    </lineage>
</organism>
<feature type="chain" id="PRO_5042298571" description="Tol-Pal system protein TolB" evidence="5">
    <location>
        <begin position="23"/>
        <end position="425"/>
    </location>
</feature>
<name>A0A679I6T0_9RHOO</name>
<dbReference type="AlphaFoldDB" id="A0A679I6T0"/>
<dbReference type="NCBIfam" id="TIGR02800">
    <property type="entry name" value="propeller_TolB"/>
    <property type="match status" value="1"/>
</dbReference>